<accession>A0ABP0K4D0</accession>
<reference evidence="1 2" key="1">
    <citation type="submission" date="2024-02" db="EMBL/GenBank/DDBJ databases">
        <authorList>
            <person name="Chen Y."/>
            <person name="Shah S."/>
            <person name="Dougan E. K."/>
            <person name="Thang M."/>
            <person name="Chan C."/>
        </authorList>
    </citation>
    <scope>NUCLEOTIDE SEQUENCE [LARGE SCALE GENOMIC DNA]</scope>
</reference>
<name>A0ABP0K4D0_9DINO</name>
<evidence type="ECO:0000313" key="1">
    <source>
        <dbReference type="EMBL" id="CAK9021630.1"/>
    </source>
</evidence>
<comment type="caution">
    <text evidence="1">The sequence shown here is derived from an EMBL/GenBank/DDBJ whole genome shotgun (WGS) entry which is preliminary data.</text>
</comment>
<dbReference type="Proteomes" id="UP001642484">
    <property type="component" value="Unassembled WGS sequence"/>
</dbReference>
<organism evidence="1 2">
    <name type="scientific">Durusdinium trenchii</name>
    <dbReference type="NCBI Taxonomy" id="1381693"/>
    <lineage>
        <taxon>Eukaryota</taxon>
        <taxon>Sar</taxon>
        <taxon>Alveolata</taxon>
        <taxon>Dinophyceae</taxon>
        <taxon>Suessiales</taxon>
        <taxon>Symbiodiniaceae</taxon>
        <taxon>Durusdinium</taxon>
    </lineage>
</organism>
<sequence length="261" mass="28927">MLLENCAHDTASFSSMHVLLRFMDWFPLIASAALWFQRATRAMEALPQGSVPFRRLSAPTSRVASEWPDFEANAPGSWKIDFCSRLGLGLSGLGLIRRVIRRSRPVIRRVRKAKAVQLEEDEDPLDYEDDPNYEGPWQHALSLLQAMQARRLQLGEINVGSAVQACLAVRTSPSPLSSRWQQALMLFRTASTKRVLPDPACCGLLIAECEQRGLQSVEEDIMSRLREPSAVEDDVLVTATAVANDIAARNRPSGSGTPEGR</sequence>
<evidence type="ECO:0000313" key="2">
    <source>
        <dbReference type="Proteomes" id="UP001642484"/>
    </source>
</evidence>
<protein>
    <submittedName>
        <fullName evidence="1">Uncharacterized protein</fullName>
    </submittedName>
</protein>
<keyword evidence="2" id="KW-1185">Reference proteome</keyword>
<proteinExistence type="predicted"/>
<gene>
    <name evidence="1" type="ORF">CCMP2556_LOCUS14506</name>
</gene>
<dbReference type="EMBL" id="CAXAMN010007446">
    <property type="protein sequence ID" value="CAK9021630.1"/>
    <property type="molecule type" value="Genomic_DNA"/>
</dbReference>